<protein>
    <submittedName>
        <fullName evidence="3">Protein CBG25771</fullName>
    </submittedName>
</protein>
<evidence type="ECO:0000313" key="4">
    <source>
        <dbReference type="Proteomes" id="UP000008549"/>
    </source>
</evidence>
<dbReference type="InterPro" id="IPR003131">
    <property type="entry name" value="T1-type_BTB"/>
</dbReference>
<dbReference type="InterPro" id="IPR005020">
    <property type="entry name" value="LIN-8"/>
</dbReference>
<feature type="region of interest" description="Disordered" evidence="1">
    <location>
        <begin position="430"/>
        <end position="473"/>
    </location>
</feature>
<dbReference type="InParanoid" id="B6IE83"/>
<feature type="compositionally biased region" description="Polar residues" evidence="1">
    <location>
        <begin position="456"/>
        <end position="470"/>
    </location>
</feature>
<dbReference type="Gene3D" id="3.30.710.10">
    <property type="entry name" value="Potassium Channel Kv1.1, Chain A"/>
    <property type="match status" value="1"/>
</dbReference>
<dbReference type="GO" id="GO:0051260">
    <property type="term" value="P:protein homooligomerization"/>
    <property type="evidence" value="ECO:0007669"/>
    <property type="project" value="InterPro"/>
</dbReference>
<dbReference type="GO" id="GO:0005634">
    <property type="term" value="C:nucleus"/>
    <property type="evidence" value="ECO:0000318"/>
    <property type="project" value="GO_Central"/>
</dbReference>
<proteinExistence type="predicted"/>
<dbReference type="HOGENOM" id="CLU_442951_0_0_1"/>
<dbReference type="OMA" id="PNIDIGF"/>
<dbReference type="WormBase" id="CBG25771">
    <property type="protein sequence ID" value="CBP38185"/>
    <property type="gene ID" value="WBGene00087185"/>
</dbReference>
<evidence type="ECO:0000313" key="5">
    <source>
        <dbReference type="WormBase" id="CBG25771"/>
    </source>
</evidence>
<gene>
    <name evidence="3 5" type="ORF">CBG25771</name>
    <name evidence="3" type="ORF">CBG_25771</name>
</gene>
<reference evidence="3 4" key="2">
    <citation type="journal article" date="2011" name="PLoS Genet.">
        <title>Caenorhabditis briggsae recombinant inbred line genotypes reveal inter-strain incompatibility and the evolution of recombination.</title>
        <authorList>
            <person name="Ross J.A."/>
            <person name="Koboldt D.C."/>
            <person name="Staisch J.E."/>
            <person name="Chamberlin H.M."/>
            <person name="Gupta B.P."/>
            <person name="Miller R.D."/>
            <person name="Baird S.E."/>
            <person name="Haag E.S."/>
        </authorList>
    </citation>
    <scope>NUCLEOTIDE SEQUENCE [LARGE SCALE GENOMIC DNA]</scope>
    <source>
        <strain evidence="3 4">AF16</strain>
    </source>
</reference>
<feature type="region of interest" description="Disordered" evidence="1">
    <location>
        <begin position="488"/>
        <end position="546"/>
    </location>
</feature>
<dbReference type="RefSeq" id="XP_045100704.1">
    <property type="nucleotide sequence ID" value="XM_045243125.1"/>
</dbReference>
<dbReference type="Pfam" id="PF03353">
    <property type="entry name" value="Lin-8"/>
    <property type="match status" value="1"/>
</dbReference>
<dbReference type="AlphaFoldDB" id="B6IE83"/>
<dbReference type="eggNOG" id="KOG2716">
    <property type="taxonomic scope" value="Eukaryota"/>
</dbReference>
<dbReference type="EMBL" id="HE601441">
    <property type="protein sequence ID" value="CAS01147.1"/>
    <property type="molecule type" value="Genomic_DNA"/>
</dbReference>
<organism evidence="3 4">
    <name type="scientific">Caenorhabditis briggsae</name>
    <dbReference type="NCBI Taxonomy" id="6238"/>
    <lineage>
        <taxon>Eukaryota</taxon>
        <taxon>Metazoa</taxon>
        <taxon>Ecdysozoa</taxon>
        <taxon>Nematoda</taxon>
        <taxon>Chromadorea</taxon>
        <taxon>Rhabditida</taxon>
        <taxon>Rhabditina</taxon>
        <taxon>Rhabditomorpha</taxon>
        <taxon>Rhabditoidea</taxon>
        <taxon>Rhabditidae</taxon>
        <taxon>Peloderinae</taxon>
        <taxon>Caenorhabditis</taxon>
    </lineage>
</organism>
<evidence type="ECO:0000259" key="2">
    <source>
        <dbReference type="SMART" id="SM00225"/>
    </source>
</evidence>
<feature type="compositionally biased region" description="Pro residues" evidence="1">
    <location>
        <begin position="519"/>
        <end position="535"/>
    </location>
</feature>
<dbReference type="SUPFAM" id="SSF54695">
    <property type="entry name" value="POZ domain"/>
    <property type="match status" value="1"/>
</dbReference>
<feature type="compositionally biased region" description="Basic and acidic residues" evidence="1">
    <location>
        <begin position="497"/>
        <end position="509"/>
    </location>
</feature>
<dbReference type="GeneID" id="68917253"/>
<name>B6IE83_CAEBR</name>
<sequence length="617" mass="72400">MASNEEDPIVKLNVGGVTFQTLKSTLTKRKMMFRVMLETEMPVRNRFFKKFEKVLEFLRTGVIANFSDFGIISSVQEKAHHFMLEDLEAYCRFVEADKMRMRDFNLKIPESVKFVENYSELLKIAMKIKKVPTLVLHAPVKNFGSIELPMEFDFFRFPLYYKRVLDIYIKKMLSATVKQEIPLWKRPPPPGANIPELPEATGGRNMDVKQYLKKFRKVKQAKIDQYAFQDEELGYVVLQEIEKVPEIWQTEKISRRIDPWAKVGAATFNRTGSLVNIATMTKIFNRGRCHLRDRIRTKIASAKKFKEVFLDEDLENYLWTFPDYFALRFYREMLEKHVGYCRTRDCFDANGEPICFTIEDSEDEEDTQEVEEENDDEQYFKEGGEYDDMVIEERLVYEEDLVVGVEEVLEEVQEEMQDIYAEQSIERQKNVPRFQRGAEDGQAEQLPRRRTVDNGPGTSASNRGPQQNAATPRKPGVLINQNQIQLMQQQIKQRQNPPEERHEPEDHHLSQQQERIPEPQQPIPAPQVQQAPPPENVQLQNPPQQPYRHYDPNIDIGFMAYNMQRIGMEHPERQQLILNTMNCYLQIFSSNLPPNTTPEDIYEFLAREYPNETGERL</sequence>
<accession>B6IE83</accession>
<dbReference type="CTD" id="68917253"/>
<evidence type="ECO:0000256" key="1">
    <source>
        <dbReference type="SAM" id="MobiDB-lite"/>
    </source>
</evidence>
<keyword evidence="4" id="KW-1185">Reference proteome</keyword>
<dbReference type="Proteomes" id="UP000008549">
    <property type="component" value="Unassembled WGS sequence"/>
</dbReference>
<reference evidence="3 4" key="1">
    <citation type="journal article" date="2003" name="PLoS Biol.">
        <title>The genome sequence of Caenorhabditis briggsae: a platform for comparative genomics.</title>
        <authorList>
            <person name="Stein L.D."/>
            <person name="Bao Z."/>
            <person name="Blasiar D."/>
            <person name="Blumenthal T."/>
            <person name="Brent M.R."/>
            <person name="Chen N."/>
            <person name="Chinwalla A."/>
            <person name="Clarke L."/>
            <person name="Clee C."/>
            <person name="Coghlan A."/>
            <person name="Coulson A."/>
            <person name="D'Eustachio P."/>
            <person name="Fitch D.H."/>
            <person name="Fulton L.A."/>
            <person name="Fulton R.E."/>
            <person name="Griffiths-Jones S."/>
            <person name="Harris T.W."/>
            <person name="Hillier L.W."/>
            <person name="Kamath R."/>
            <person name="Kuwabara P.E."/>
            <person name="Mardis E.R."/>
            <person name="Marra M.A."/>
            <person name="Miner T.L."/>
            <person name="Minx P."/>
            <person name="Mullikin J.C."/>
            <person name="Plumb R.W."/>
            <person name="Rogers J."/>
            <person name="Schein J.E."/>
            <person name="Sohrmann M."/>
            <person name="Spieth J."/>
            <person name="Stajich J.E."/>
            <person name="Wei C."/>
            <person name="Willey D."/>
            <person name="Wilson R.K."/>
            <person name="Durbin R."/>
            <person name="Waterston R.H."/>
        </authorList>
    </citation>
    <scope>NUCLEOTIDE SEQUENCE [LARGE SCALE GENOMIC DNA]</scope>
    <source>
        <strain evidence="3 4">AF16</strain>
    </source>
</reference>
<dbReference type="PANTHER" id="PTHR32020">
    <property type="entry name" value="LIN-8 DOMAIN CONTAINING-RELATED"/>
    <property type="match status" value="1"/>
</dbReference>
<feature type="domain" description="BTB" evidence="2">
    <location>
        <begin position="8"/>
        <end position="87"/>
    </location>
</feature>
<dbReference type="InterPro" id="IPR011333">
    <property type="entry name" value="SKP1/BTB/POZ_sf"/>
</dbReference>
<dbReference type="KEGG" id="cbr:CBG_25771"/>
<dbReference type="SMART" id="SM00225">
    <property type="entry name" value="BTB"/>
    <property type="match status" value="1"/>
</dbReference>
<evidence type="ECO:0000313" key="3">
    <source>
        <dbReference type="EMBL" id="CAS01147.1"/>
    </source>
</evidence>
<dbReference type="Pfam" id="PF02214">
    <property type="entry name" value="BTB_2"/>
    <property type="match status" value="1"/>
</dbReference>
<dbReference type="PANTHER" id="PTHR32020:SF3">
    <property type="entry name" value="ARID DOMAIN-CONTAINING PROTEIN-RELATED"/>
    <property type="match status" value="1"/>
</dbReference>
<dbReference type="InterPro" id="IPR000210">
    <property type="entry name" value="BTB/POZ_dom"/>
</dbReference>